<dbReference type="AlphaFoldDB" id="A0A917H2B0"/>
<dbReference type="GO" id="GO:0009234">
    <property type="term" value="P:menaquinone biosynthetic process"/>
    <property type="evidence" value="ECO:0007669"/>
    <property type="project" value="InterPro"/>
</dbReference>
<dbReference type="RefSeq" id="WP_188453857.1">
    <property type="nucleotide sequence ID" value="NZ_BMFR01000001.1"/>
</dbReference>
<evidence type="ECO:0000313" key="1">
    <source>
        <dbReference type="EMBL" id="GGG65246.1"/>
    </source>
</evidence>
<dbReference type="Proteomes" id="UP000622860">
    <property type="component" value="Unassembled WGS sequence"/>
</dbReference>
<proteinExistence type="predicted"/>
<dbReference type="InterPro" id="IPR009920">
    <property type="entry name" value="HEPPP_synth_su1"/>
</dbReference>
<dbReference type="Pfam" id="PF07307">
    <property type="entry name" value="HEPPP_synt_1"/>
    <property type="match status" value="1"/>
</dbReference>
<dbReference type="Gene3D" id="1.20.120.1450">
    <property type="match status" value="1"/>
</dbReference>
<keyword evidence="2" id="KW-1185">Reference proteome</keyword>
<organism evidence="1 2">
    <name type="scientific">Virgibacillus oceani</name>
    <dbReference type="NCBI Taxonomy" id="1479511"/>
    <lineage>
        <taxon>Bacteria</taxon>
        <taxon>Bacillati</taxon>
        <taxon>Bacillota</taxon>
        <taxon>Bacilli</taxon>
        <taxon>Bacillales</taxon>
        <taxon>Bacillaceae</taxon>
        <taxon>Virgibacillus</taxon>
    </lineage>
</organism>
<reference evidence="1" key="2">
    <citation type="submission" date="2020-09" db="EMBL/GenBank/DDBJ databases">
        <authorList>
            <person name="Sun Q."/>
            <person name="Zhou Y."/>
        </authorList>
    </citation>
    <scope>NUCLEOTIDE SEQUENCE</scope>
    <source>
        <strain evidence="1">CGMCC 1.12754</strain>
    </source>
</reference>
<comment type="caution">
    <text evidence="1">The sequence shown here is derived from an EMBL/GenBank/DDBJ whole genome shotgun (WGS) entry which is preliminary data.</text>
</comment>
<evidence type="ECO:0000313" key="2">
    <source>
        <dbReference type="Proteomes" id="UP000622860"/>
    </source>
</evidence>
<gene>
    <name evidence="1" type="ORF">GCM10011398_06130</name>
</gene>
<dbReference type="EMBL" id="BMFR01000001">
    <property type="protein sequence ID" value="GGG65246.1"/>
    <property type="molecule type" value="Genomic_DNA"/>
</dbReference>
<accession>A0A917H2B0</accession>
<name>A0A917H2B0_9BACI</name>
<reference evidence="1" key="1">
    <citation type="journal article" date="2014" name="Int. J. Syst. Evol. Microbiol.">
        <title>Complete genome sequence of Corynebacterium casei LMG S-19264T (=DSM 44701T), isolated from a smear-ripened cheese.</title>
        <authorList>
            <consortium name="US DOE Joint Genome Institute (JGI-PGF)"/>
            <person name="Walter F."/>
            <person name="Albersmeier A."/>
            <person name="Kalinowski J."/>
            <person name="Ruckert C."/>
        </authorList>
    </citation>
    <scope>NUCLEOTIDE SEQUENCE</scope>
    <source>
        <strain evidence="1">CGMCC 1.12754</strain>
    </source>
</reference>
<sequence length="267" mass="30845">MIAVQTPSLEIKNLKASIEETIHHTYLEKYLQKPVIDDEKLFILASTISNASLTLSEKKQYIITTMLVQIALDTHDLVTKNTDIDESKNLKKKRQLTVLAGDYYSGLYYLLLSEIEDYKMIHVLASAIKEINEYKMRIYYREADTFLEYIDLIKKVESLLILRVADHVQMSALKSVTEEWLLTNKLLQAKRQFLNKKGSPLFDKWLGQSTFHTYSSLVSGVEAIFQEKLSSVEKEISKLPSRQSDLKIHVSNKLKYLLYNDLKAEEG</sequence>
<protein>
    <recommendedName>
        <fullName evidence="3">Heptaprenyl diphosphate synthase</fullName>
    </recommendedName>
</protein>
<evidence type="ECO:0008006" key="3">
    <source>
        <dbReference type="Google" id="ProtNLM"/>
    </source>
</evidence>